<gene>
    <name evidence="2" type="ORF">HJG60_011311</name>
</gene>
<accession>A0A834A2D8</accession>
<dbReference type="AlphaFoldDB" id="A0A834A2D8"/>
<feature type="transmembrane region" description="Helical" evidence="1">
    <location>
        <begin position="7"/>
        <end position="27"/>
    </location>
</feature>
<evidence type="ECO:0000313" key="3">
    <source>
        <dbReference type="Proteomes" id="UP000664940"/>
    </source>
</evidence>
<organism evidence="2 3">
    <name type="scientific">Phyllostomus discolor</name>
    <name type="common">pale spear-nosed bat</name>
    <dbReference type="NCBI Taxonomy" id="89673"/>
    <lineage>
        <taxon>Eukaryota</taxon>
        <taxon>Metazoa</taxon>
        <taxon>Chordata</taxon>
        <taxon>Craniata</taxon>
        <taxon>Vertebrata</taxon>
        <taxon>Euteleostomi</taxon>
        <taxon>Mammalia</taxon>
        <taxon>Eutheria</taxon>
        <taxon>Laurasiatheria</taxon>
        <taxon>Chiroptera</taxon>
        <taxon>Yangochiroptera</taxon>
        <taxon>Phyllostomidae</taxon>
        <taxon>Phyllostominae</taxon>
        <taxon>Phyllostomus</taxon>
    </lineage>
</organism>
<keyword evidence="1" id="KW-1133">Transmembrane helix</keyword>
<name>A0A834A2D8_9CHIR</name>
<keyword evidence="1" id="KW-0812">Transmembrane</keyword>
<dbReference type="Proteomes" id="UP000664940">
    <property type="component" value="Unassembled WGS sequence"/>
</dbReference>
<evidence type="ECO:0000313" key="2">
    <source>
        <dbReference type="EMBL" id="KAF6104355.1"/>
    </source>
</evidence>
<proteinExistence type="predicted"/>
<protein>
    <submittedName>
        <fullName evidence="2">Uncharacterized protein</fullName>
    </submittedName>
</protein>
<sequence length="146" mass="16214">MGLNWDLSWVWVFVVTVVIFSTSQVSNSSGNILCLGLELGWWGIFLSNLFSCFNHPLLHHRRTHCPRSCSSPSGGVLLSACEAHCRCREVLFLLRSSLGLRQALCAWASELGISQHSCPSSLDEPMSAFHLWCSSHQTGFPSPLEH</sequence>
<evidence type="ECO:0000256" key="1">
    <source>
        <dbReference type="SAM" id="Phobius"/>
    </source>
</evidence>
<feature type="transmembrane region" description="Helical" evidence="1">
    <location>
        <begin position="39"/>
        <end position="58"/>
    </location>
</feature>
<keyword evidence="1" id="KW-0472">Membrane</keyword>
<reference evidence="2 3" key="1">
    <citation type="journal article" date="2020" name="Nature">
        <title>Six reference-quality genomes reveal evolution of bat adaptations.</title>
        <authorList>
            <person name="Jebb D."/>
            <person name="Huang Z."/>
            <person name="Pippel M."/>
            <person name="Hughes G.M."/>
            <person name="Lavrichenko K."/>
            <person name="Devanna P."/>
            <person name="Winkler S."/>
            <person name="Jermiin L.S."/>
            <person name="Skirmuntt E.C."/>
            <person name="Katzourakis A."/>
            <person name="Burkitt-Gray L."/>
            <person name="Ray D.A."/>
            <person name="Sullivan K.A.M."/>
            <person name="Roscito J.G."/>
            <person name="Kirilenko B.M."/>
            <person name="Davalos L.M."/>
            <person name="Corthals A.P."/>
            <person name="Power M.L."/>
            <person name="Jones G."/>
            <person name="Ransome R.D."/>
            <person name="Dechmann D.K.N."/>
            <person name="Locatelli A.G."/>
            <person name="Puechmaille S.J."/>
            <person name="Fedrigo O."/>
            <person name="Jarvis E.D."/>
            <person name="Hiller M."/>
            <person name="Vernes S.C."/>
            <person name="Myers E.W."/>
            <person name="Teeling E.C."/>
        </authorList>
    </citation>
    <scope>NUCLEOTIDE SEQUENCE [LARGE SCALE GENOMIC DNA]</scope>
    <source>
        <strain evidence="2">Bat1K_MPI-CBG_1</strain>
    </source>
</reference>
<comment type="caution">
    <text evidence="2">The sequence shown here is derived from an EMBL/GenBank/DDBJ whole genome shotgun (WGS) entry which is preliminary data.</text>
</comment>
<dbReference type="EMBL" id="JABVXQ010000006">
    <property type="protein sequence ID" value="KAF6104355.1"/>
    <property type="molecule type" value="Genomic_DNA"/>
</dbReference>